<dbReference type="GO" id="GO:0071244">
    <property type="term" value="P:cellular response to carbon dioxide"/>
    <property type="evidence" value="ECO:0007669"/>
    <property type="project" value="TreeGrafter"/>
</dbReference>
<gene>
    <name evidence="9" type="ORF">FIBSPDRAFT_914594</name>
</gene>
<protein>
    <recommendedName>
        <fullName evidence="2 8">Carbonic anhydrase</fullName>
        <ecNumber evidence="2 8">4.2.1.1</ecNumber>
    </recommendedName>
    <alternativeName>
        <fullName evidence="8">Carbonate dehydratase</fullName>
    </alternativeName>
</protein>
<evidence type="ECO:0000256" key="4">
    <source>
        <dbReference type="ARBA" id="ARBA00022833"/>
    </source>
</evidence>
<keyword evidence="3 7" id="KW-0479">Metal-binding</keyword>
<dbReference type="EMBL" id="KV417767">
    <property type="protein sequence ID" value="KZP06939.1"/>
    <property type="molecule type" value="Genomic_DNA"/>
</dbReference>
<comment type="catalytic activity">
    <reaction evidence="6 8">
        <text>hydrogencarbonate + H(+) = CO2 + H2O</text>
        <dbReference type="Rhea" id="RHEA:10748"/>
        <dbReference type="ChEBI" id="CHEBI:15377"/>
        <dbReference type="ChEBI" id="CHEBI:15378"/>
        <dbReference type="ChEBI" id="CHEBI:16526"/>
        <dbReference type="ChEBI" id="CHEBI:17544"/>
        <dbReference type="EC" id="4.2.1.1"/>
    </reaction>
</comment>
<accession>A0A167X8I2</accession>
<sequence length="235" mass="25140">MAHTHPVLSQLLQSNSQWAEAAVWADPDYFKQGVKGQSPKVLWIGCADSRVPESLVTACKPGDIFVHRNIANQFHLDDDSAQSVLSYAITALGVQHVLVVGHTHCGGAAACMSAARTPSTAPAADTPLGRWLAPLTSIASSIIEKAPNAPLDALVEENVRAQVANLSKAPAVQDAWEGGKTMLWIHGLVYKIEDGTLADLGVSMGPDSEKLYRNETTFFDYVGPLQLVRPVPPPI</sequence>
<feature type="binding site" evidence="7">
    <location>
        <position position="105"/>
    </location>
    <ligand>
        <name>Zn(2+)</name>
        <dbReference type="ChEBI" id="CHEBI:29105"/>
    </ligand>
</feature>
<evidence type="ECO:0000256" key="3">
    <source>
        <dbReference type="ARBA" id="ARBA00022723"/>
    </source>
</evidence>
<feature type="binding site" evidence="7">
    <location>
        <position position="102"/>
    </location>
    <ligand>
        <name>Zn(2+)</name>
        <dbReference type="ChEBI" id="CHEBI:29105"/>
    </ligand>
</feature>
<evidence type="ECO:0000256" key="2">
    <source>
        <dbReference type="ARBA" id="ARBA00012925"/>
    </source>
</evidence>
<name>A0A167X8I2_9AGAM</name>
<comment type="function">
    <text evidence="8">Reversible hydration of carbon dioxide.</text>
</comment>
<dbReference type="Proteomes" id="UP000076532">
    <property type="component" value="Unassembled WGS sequence"/>
</dbReference>
<reference evidence="9 10" key="1">
    <citation type="journal article" date="2016" name="Mol. Biol. Evol.">
        <title>Comparative Genomics of Early-Diverging Mushroom-Forming Fungi Provides Insights into the Origins of Lignocellulose Decay Capabilities.</title>
        <authorList>
            <person name="Nagy L.G."/>
            <person name="Riley R."/>
            <person name="Tritt A."/>
            <person name="Adam C."/>
            <person name="Daum C."/>
            <person name="Floudas D."/>
            <person name="Sun H."/>
            <person name="Yadav J.S."/>
            <person name="Pangilinan J."/>
            <person name="Larsson K.H."/>
            <person name="Matsuura K."/>
            <person name="Barry K."/>
            <person name="Labutti K."/>
            <person name="Kuo R."/>
            <person name="Ohm R.A."/>
            <person name="Bhattacharya S.S."/>
            <person name="Shirouzu T."/>
            <person name="Yoshinaga Y."/>
            <person name="Martin F.M."/>
            <person name="Grigoriev I.V."/>
            <person name="Hibbett D.S."/>
        </authorList>
    </citation>
    <scope>NUCLEOTIDE SEQUENCE [LARGE SCALE GENOMIC DNA]</scope>
    <source>
        <strain evidence="9 10">CBS 109695</strain>
    </source>
</reference>
<dbReference type="InterPro" id="IPR036874">
    <property type="entry name" value="Carbonic_anhydrase_sf"/>
</dbReference>
<evidence type="ECO:0000256" key="7">
    <source>
        <dbReference type="PIRSR" id="PIRSR601765-1"/>
    </source>
</evidence>
<feature type="binding site" evidence="7">
    <location>
        <position position="48"/>
    </location>
    <ligand>
        <name>Zn(2+)</name>
        <dbReference type="ChEBI" id="CHEBI:29105"/>
    </ligand>
</feature>
<dbReference type="PANTHER" id="PTHR11002:SF76">
    <property type="entry name" value="CARBONIC ANHYDRASE"/>
    <property type="match status" value="1"/>
</dbReference>
<evidence type="ECO:0000256" key="1">
    <source>
        <dbReference type="ARBA" id="ARBA00006217"/>
    </source>
</evidence>
<dbReference type="EC" id="4.2.1.1" evidence="2 8"/>
<dbReference type="Gene3D" id="3.40.1050.10">
    <property type="entry name" value="Carbonic anhydrase"/>
    <property type="match status" value="1"/>
</dbReference>
<evidence type="ECO:0000256" key="6">
    <source>
        <dbReference type="ARBA" id="ARBA00048348"/>
    </source>
</evidence>
<comment type="cofactor">
    <cofactor evidence="7">
        <name>Zn(2+)</name>
        <dbReference type="ChEBI" id="CHEBI:29105"/>
    </cofactor>
    <text evidence="7">Binds 1 zinc ion per subunit.</text>
</comment>
<dbReference type="PANTHER" id="PTHR11002">
    <property type="entry name" value="CARBONIC ANHYDRASE"/>
    <property type="match status" value="1"/>
</dbReference>
<dbReference type="SMART" id="SM00947">
    <property type="entry name" value="Pro_CA"/>
    <property type="match status" value="1"/>
</dbReference>
<dbReference type="CDD" id="cd00883">
    <property type="entry name" value="beta_CA_cladeA"/>
    <property type="match status" value="1"/>
</dbReference>
<dbReference type="GO" id="GO:0034599">
    <property type="term" value="P:cellular response to oxidative stress"/>
    <property type="evidence" value="ECO:0007669"/>
    <property type="project" value="TreeGrafter"/>
</dbReference>
<evidence type="ECO:0000256" key="8">
    <source>
        <dbReference type="RuleBase" id="RU003956"/>
    </source>
</evidence>
<feature type="binding site" evidence="7">
    <location>
        <position position="46"/>
    </location>
    <ligand>
        <name>Zn(2+)</name>
        <dbReference type="ChEBI" id="CHEBI:29105"/>
    </ligand>
</feature>
<keyword evidence="4 7" id="KW-0862">Zinc</keyword>
<evidence type="ECO:0000256" key="5">
    <source>
        <dbReference type="ARBA" id="ARBA00023239"/>
    </source>
</evidence>
<comment type="similarity">
    <text evidence="1 8">Belongs to the beta-class carbonic anhydrase family.</text>
</comment>
<dbReference type="GO" id="GO:0004089">
    <property type="term" value="F:carbonate dehydratase activity"/>
    <property type="evidence" value="ECO:0007669"/>
    <property type="project" value="UniProtKB-UniRule"/>
</dbReference>
<dbReference type="AlphaFoldDB" id="A0A167X8I2"/>
<dbReference type="Pfam" id="PF00484">
    <property type="entry name" value="Pro_CA"/>
    <property type="match status" value="1"/>
</dbReference>
<evidence type="ECO:0000313" key="10">
    <source>
        <dbReference type="Proteomes" id="UP000076532"/>
    </source>
</evidence>
<dbReference type="GO" id="GO:0008270">
    <property type="term" value="F:zinc ion binding"/>
    <property type="evidence" value="ECO:0007669"/>
    <property type="project" value="UniProtKB-UniRule"/>
</dbReference>
<organism evidence="9 10">
    <name type="scientific">Athelia psychrophila</name>
    <dbReference type="NCBI Taxonomy" id="1759441"/>
    <lineage>
        <taxon>Eukaryota</taxon>
        <taxon>Fungi</taxon>
        <taxon>Dikarya</taxon>
        <taxon>Basidiomycota</taxon>
        <taxon>Agaricomycotina</taxon>
        <taxon>Agaricomycetes</taxon>
        <taxon>Agaricomycetidae</taxon>
        <taxon>Atheliales</taxon>
        <taxon>Atheliaceae</taxon>
        <taxon>Athelia</taxon>
    </lineage>
</organism>
<dbReference type="SUPFAM" id="SSF53056">
    <property type="entry name" value="beta-carbonic anhydrase, cab"/>
    <property type="match status" value="1"/>
</dbReference>
<dbReference type="STRING" id="436010.A0A167X8I2"/>
<dbReference type="OrthoDB" id="10248475at2759"/>
<proteinExistence type="inferred from homology"/>
<keyword evidence="10" id="KW-1185">Reference proteome</keyword>
<evidence type="ECO:0000313" key="9">
    <source>
        <dbReference type="EMBL" id="KZP06939.1"/>
    </source>
</evidence>
<dbReference type="InterPro" id="IPR001765">
    <property type="entry name" value="Carbonic_anhydrase"/>
</dbReference>
<keyword evidence="5 8" id="KW-0456">Lyase</keyword>